<reference evidence="1 2" key="1">
    <citation type="submission" date="2019-08" db="EMBL/GenBank/DDBJ databases">
        <title>Bradymonadales sp. TMQ2.</title>
        <authorList>
            <person name="Liang Q."/>
        </authorList>
    </citation>
    <scope>NUCLEOTIDE SEQUENCE [LARGE SCALE GENOMIC DNA]</scope>
    <source>
        <strain evidence="1 2">TMQ2</strain>
    </source>
</reference>
<gene>
    <name evidence="1" type="ORF">FRC96_20360</name>
</gene>
<name>A0A5C6WXH4_9DELT</name>
<evidence type="ECO:0000313" key="1">
    <source>
        <dbReference type="EMBL" id="TXD31664.1"/>
    </source>
</evidence>
<dbReference type="RefSeq" id="WP_146977345.1">
    <property type="nucleotide sequence ID" value="NZ_VOSL01000146.1"/>
</dbReference>
<dbReference type="Proteomes" id="UP000321046">
    <property type="component" value="Unassembled WGS sequence"/>
</dbReference>
<accession>A0A5C6WXH4</accession>
<comment type="caution">
    <text evidence="1">The sequence shown here is derived from an EMBL/GenBank/DDBJ whole genome shotgun (WGS) entry which is preliminary data.</text>
</comment>
<evidence type="ECO:0008006" key="3">
    <source>
        <dbReference type="Google" id="ProtNLM"/>
    </source>
</evidence>
<dbReference type="EMBL" id="VOSL01000146">
    <property type="protein sequence ID" value="TXD31664.1"/>
    <property type="molecule type" value="Genomic_DNA"/>
</dbReference>
<sequence>MSDDFAPSIGDNYPDYLDDEAGYLYHAWEVTSIGEAARHDRWLLAPLDDELPLSELQSDLERWALARRCLQLQRPDDFLTICEAILTGERHHPALNYGEIALQRAAALARAARLPDALAVIDVDAGAPHPLPLSSARAKAWLTLLAGHPEDADRLYQDALGVAPEASPGDTLFEIAEDFVRAGAIAQARAWIERTAEHLHAHNDRLTAVDLELLREELRALETTTPDPAP</sequence>
<protein>
    <recommendedName>
        <fullName evidence="3">Tetratricopeptide repeat protein</fullName>
    </recommendedName>
</protein>
<dbReference type="OrthoDB" id="5512445at2"/>
<proteinExistence type="predicted"/>
<evidence type="ECO:0000313" key="2">
    <source>
        <dbReference type="Proteomes" id="UP000321046"/>
    </source>
</evidence>
<dbReference type="AlphaFoldDB" id="A0A5C6WXH4"/>
<organism evidence="1 2">
    <name type="scientific">Lujinxingia vulgaris</name>
    <dbReference type="NCBI Taxonomy" id="2600176"/>
    <lineage>
        <taxon>Bacteria</taxon>
        <taxon>Deltaproteobacteria</taxon>
        <taxon>Bradymonadales</taxon>
        <taxon>Lujinxingiaceae</taxon>
        <taxon>Lujinxingia</taxon>
    </lineage>
</organism>